<keyword evidence="2" id="KW-0560">Oxidoreductase</keyword>
<dbReference type="PANTHER" id="PTHR44196">
    <property type="entry name" value="DEHYDROGENASE/REDUCTASE SDR FAMILY MEMBER 7B"/>
    <property type="match status" value="1"/>
</dbReference>
<dbReference type="STRING" id="497965.Cyan7822_4756"/>
<dbReference type="InterPro" id="IPR036291">
    <property type="entry name" value="NAD(P)-bd_dom_sf"/>
</dbReference>
<dbReference type="PANTHER" id="PTHR44196:SF1">
    <property type="entry name" value="DEHYDROGENASE_REDUCTASE SDR FAMILY MEMBER 7B"/>
    <property type="match status" value="1"/>
</dbReference>
<dbReference type="OrthoDB" id="9775296at2"/>
<dbReference type="InterPro" id="IPR002347">
    <property type="entry name" value="SDR_fam"/>
</dbReference>
<dbReference type="PRINTS" id="PR00080">
    <property type="entry name" value="SDRFAMILY"/>
</dbReference>
<organism evidence="4 5">
    <name type="scientific">Gloeothece verrucosa (strain PCC 7822)</name>
    <name type="common">Cyanothece sp. (strain PCC 7822)</name>
    <dbReference type="NCBI Taxonomy" id="497965"/>
    <lineage>
        <taxon>Bacteria</taxon>
        <taxon>Bacillati</taxon>
        <taxon>Cyanobacteriota</taxon>
        <taxon>Cyanophyceae</taxon>
        <taxon>Oscillatoriophycideae</taxon>
        <taxon>Chroococcales</taxon>
        <taxon>Aphanothecaceae</taxon>
        <taxon>Gloeothece</taxon>
        <taxon>Gloeothece verrucosa</taxon>
    </lineage>
</organism>
<evidence type="ECO:0000313" key="5">
    <source>
        <dbReference type="Proteomes" id="UP000008206"/>
    </source>
</evidence>
<dbReference type="Gene3D" id="3.40.50.720">
    <property type="entry name" value="NAD(P)-binding Rossmann-like Domain"/>
    <property type="match status" value="1"/>
</dbReference>
<dbReference type="eggNOG" id="COG0300">
    <property type="taxonomic scope" value="Bacteria"/>
</dbReference>
<name>E0UFG5_GLOV7</name>
<keyword evidence="5" id="KW-1185">Reference proteome</keyword>
<sequence length="267" mass="29390">MSEIKNKVIWITGASSGIGEALAYQIAEKGGKLILSARRENELQRVKDNCKGINPDEIKILPLDLNQPDTLPILAQEAISLFGTVDILINNGGVTQRSLAVETSSEVERIIMEVNFFAAITLSKSVLTVMKKQQSGHLVIISSVAGKVATKMRSSYAASKHALQGYFDSLRAEVWQDNIKVTLICPGYVKTSISLNAFTAEGAKYNQMDKNQELGISVDVCAQKILQAIEKDQEEIYIARKEMIAVYLKRFFPGILSKIVKNIKVGN</sequence>
<dbReference type="Proteomes" id="UP000008206">
    <property type="component" value="Chromosome"/>
</dbReference>
<dbReference type="NCBIfam" id="NF004825">
    <property type="entry name" value="PRK06181.1"/>
    <property type="match status" value="1"/>
</dbReference>
<comment type="similarity">
    <text evidence="1 3">Belongs to the short-chain dehydrogenases/reductases (SDR) family.</text>
</comment>
<accession>E0UFG5</accession>
<dbReference type="RefSeq" id="WP_013324699.1">
    <property type="nucleotide sequence ID" value="NC_014501.1"/>
</dbReference>
<dbReference type="GO" id="GO:0016491">
    <property type="term" value="F:oxidoreductase activity"/>
    <property type="evidence" value="ECO:0007669"/>
    <property type="project" value="UniProtKB-KW"/>
</dbReference>
<dbReference type="KEGG" id="cyj:Cyan7822_4756"/>
<evidence type="ECO:0000256" key="1">
    <source>
        <dbReference type="ARBA" id="ARBA00006484"/>
    </source>
</evidence>
<gene>
    <name evidence="4" type="ordered locus">Cyan7822_4756</name>
</gene>
<dbReference type="Pfam" id="PF00106">
    <property type="entry name" value="adh_short"/>
    <property type="match status" value="1"/>
</dbReference>
<dbReference type="PROSITE" id="PS00061">
    <property type="entry name" value="ADH_SHORT"/>
    <property type="match status" value="1"/>
</dbReference>
<dbReference type="InterPro" id="IPR020904">
    <property type="entry name" value="Sc_DH/Rdtase_CS"/>
</dbReference>
<evidence type="ECO:0000256" key="2">
    <source>
        <dbReference type="ARBA" id="ARBA00023002"/>
    </source>
</evidence>
<dbReference type="GO" id="GO:0016020">
    <property type="term" value="C:membrane"/>
    <property type="evidence" value="ECO:0007669"/>
    <property type="project" value="TreeGrafter"/>
</dbReference>
<dbReference type="HOGENOM" id="CLU_010194_2_1_3"/>
<dbReference type="SUPFAM" id="SSF51735">
    <property type="entry name" value="NAD(P)-binding Rossmann-fold domains"/>
    <property type="match status" value="1"/>
</dbReference>
<dbReference type="PRINTS" id="PR00081">
    <property type="entry name" value="GDHRDH"/>
</dbReference>
<protein>
    <submittedName>
        <fullName evidence="4">Short-chain dehydrogenase/reductase SDR</fullName>
    </submittedName>
</protein>
<evidence type="ECO:0000313" key="4">
    <source>
        <dbReference type="EMBL" id="ADN16659.1"/>
    </source>
</evidence>
<dbReference type="AlphaFoldDB" id="E0UFG5"/>
<dbReference type="EMBL" id="CP002198">
    <property type="protein sequence ID" value="ADN16659.1"/>
    <property type="molecule type" value="Genomic_DNA"/>
</dbReference>
<proteinExistence type="inferred from homology"/>
<evidence type="ECO:0000256" key="3">
    <source>
        <dbReference type="RuleBase" id="RU000363"/>
    </source>
</evidence>
<reference evidence="5" key="1">
    <citation type="journal article" date="2011" name="MBio">
        <title>Novel metabolic attributes of the genus Cyanothece, comprising a group of unicellular nitrogen-fixing Cyanobacteria.</title>
        <authorList>
            <person name="Bandyopadhyay A."/>
            <person name="Elvitigala T."/>
            <person name="Welsh E."/>
            <person name="Stockel J."/>
            <person name="Liberton M."/>
            <person name="Min H."/>
            <person name="Sherman L.A."/>
            <person name="Pakrasi H.B."/>
        </authorList>
    </citation>
    <scope>NUCLEOTIDE SEQUENCE [LARGE SCALE GENOMIC DNA]</scope>
    <source>
        <strain evidence="5">PCC 7822</strain>
    </source>
</reference>
<dbReference type="CDD" id="cd05332">
    <property type="entry name" value="11beta-HSD1_like_SDR_c"/>
    <property type="match status" value="1"/>
</dbReference>